<dbReference type="Proteomes" id="UP000001542">
    <property type="component" value="Unassembled WGS sequence"/>
</dbReference>
<evidence type="ECO:0000313" key="12">
    <source>
        <dbReference type="Proteomes" id="UP000001542"/>
    </source>
</evidence>
<dbReference type="OrthoDB" id="1938156at2759"/>
<proteinExistence type="inferred from homology"/>
<dbReference type="SUPFAM" id="SSF63887">
    <property type="entry name" value="P-domain of calnexin/calreticulin"/>
    <property type="match status" value="1"/>
</dbReference>
<evidence type="ECO:0000256" key="6">
    <source>
        <dbReference type="ARBA" id="ARBA00023136"/>
    </source>
</evidence>
<dbReference type="GO" id="GO:0005509">
    <property type="term" value="F:calcium ion binding"/>
    <property type="evidence" value="ECO:0000318"/>
    <property type="project" value="GO_Central"/>
</dbReference>
<keyword evidence="9" id="KW-0732">Signal</keyword>
<dbReference type="SUPFAM" id="SSF49899">
    <property type="entry name" value="Concanavalin A-like lectins/glucanases"/>
    <property type="match status" value="1"/>
</dbReference>
<evidence type="ECO:0000256" key="4">
    <source>
        <dbReference type="ARBA" id="ARBA00022824"/>
    </source>
</evidence>
<reference evidence="11" key="1">
    <citation type="submission" date="2006-10" db="EMBL/GenBank/DDBJ databases">
        <authorList>
            <person name="Amadeo P."/>
            <person name="Zhao Q."/>
            <person name="Wortman J."/>
            <person name="Fraser-Liggett C."/>
            <person name="Carlton J."/>
        </authorList>
    </citation>
    <scope>NUCLEOTIDE SEQUENCE</scope>
    <source>
        <strain evidence="11">G3</strain>
    </source>
</reference>
<evidence type="ECO:0000256" key="10">
    <source>
        <dbReference type="SAM" id="MobiDB-lite"/>
    </source>
</evidence>
<dbReference type="Pfam" id="PF00262">
    <property type="entry name" value="Calreticulin"/>
    <property type="match status" value="1"/>
</dbReference>
<keyword evidence="5" id="KW-1133">Transmembrane helix</keyword>
<keyword evidence="3" id="KW-0812">Transmembrane</keyword>
<dbReference type="GO" id="GO:0036503">
    <property type="term" value="P:ERAD pathway"/>
    <property type="evidence" value="ECO:0000318"/>
    <property type="project" value="GO_Central"/>
</dbReference>
<comment type="subcellular location">
    <subcellularLocation>
        <location evidence="1">Endoplasmic reticulum membrane</location>
        <topology evidence="1">Single-pass membrane protein</topology>
    </subcellularLocation>
</comment>
<keyword evidence="12" id="KW-1185">Reference proteome</keyword>
<evidence type="ECO:0000313" key="11">
    <source>
        <dbReference type="EMBL" id="EAY21446.1"/>
    </source>
</evidence>
<dbReference type="EMBL" id="DS113190">
    <property type="protein sequence ID" value="EAY21446.1"/>
    <property type="molecule type" value="Genomic_DNA"/>
</dbReference>
<evidence type="ECO:0000256" key="5">
    <source>
        <dbReference type="ARBA" id="ARBA00022989"/>
    </source>
</evidence>
<dbReference type="PANTHER" id="PTHR11073:SF1">
    <property type="entry name" value="CALNEXIN 14D-RELATED"/>
    <property type="match status" value="1"/>
</dbReference>
<dbReference type="GO" id="GO:0005789">
    <property type="term" value="C:endoplasmic reticulum membrane"/>
    <property type="evidence" value="ECO:0000318"/>
    <property type="project" value="GO_Central"/>
</dbReference>
<keyword evidence="8" id="KW-1015">Disulfide bond</keyword>
<dbReference type="Gene3D" id="2.10.250.10">
    <property type="entry name" value="Calreticulin/calnexin, P domain"/>
    <property type="match status" value="1"/>
</dbReference>
<evidence type="ECO:0000256" key="9">
    <source>
        <dbReference type="RuleBase" id="RU362126"/>
    </source>
</evidence>
<organism evidence="11 12">
    <name type="scientific">Trichomonas vaginalis (strain ATCC PRA-98 / G3)</name>
    <dbReference type="NCBI Taxonomy" id="412133"/>
    <lineage>
        <taxon>Eukaryota</taxon>
        <taxon>Metamonada</taxon>
        <taxon>Parabasalia</taxon>
        <taxon>Trichomonadida</taxon>
        <taxon>Trichomonadidae</taxon>
        <taxon>Trichomonas</taxon>
    </lineage>
</organism>
<dbReference type="VEuPathDB" id="TrichDB:TVAG_198850"/>
<dbReference type="GO" id="GO:0051082">
    <property type="term" value="F:unfolded protein binding"/>
    <property type="evidence" value="ECO:0007669"/>
    <property type="project" value="InterPro"/>
</dbReference>
<dbReference type="eggNOG" id="KOG0675">
    <property type="taxonomic scope" value="Eukaryota"/>
</dbReference>
<gene>
    <name evidence="11" type="ORF">TVAG_198850</name>
</gene>
<dbReference type="OMA" id="MLIDNIY"/>
<dbReference type="AlphaFoldDB" id="A2DDS0"/>
<feature type="signal peptide" evidence="9">
    <location>
        <begin position="1"/>
        <end position="17"/>
    </location>
</feature>
<dbReference type="InterPro" id="IPR013320">
    <property type="entry name" value="ConA-like_dom_sf"/>
</dbReference>
<dbReference type="InterPro" id="IPR001580">
    <property type="entry name" value="Calret/calnex"/>
</dbReference>
<dbReference type="FunFam" id="2.10.250.10:FF:000001">
    <property type="entry name" value="Calnexin homolog"/>
    <property type="match status" value="1"/>
</dbReference>
<name>A2DDS0_TRIV3</name>
<dbReference type="InParanoid" id="A2DDS0"/>
<dbReference type="PRINTS" id="PR00626">
    <property type="entry name" value="CALRETICULIN"/>
</dbReference>
<reference evidence="11" key="2">
    <citation type="journal article" date="2007" name="Science">
        <title>Draft genome sequence of the sexually transmitted pathogen Trichomonas vaginalis.</title>
        <authorList>
            <person name="Carlton J.M."/>
            <person name="Hirt R.P."/>
            <person name="Silva J.C."/>
            <person name="Delcher A.L."/>
            <person name="Schatz M."/>
            <person name="Zhao Q."/>
            <person name="Wortman J.R."/>
            <person name="Bidwell S.L."/>
            <person name="Alsmark U.C.M."/>
            <person name="Besteiro S."/>
            <person name="Sicheritz-Ponten T."/>
            <person name="Noel C.J."/>
            <person name="Dacks J.B."/>
            <person name="Foster P.G."/>
            <person name="Simillion C."/>
            <person name="Van de Peer Y."/>
            <person name="Miranda-Saavedra D."/>
            <person name="Barton G.J."/>
            <person name="Westrop G.D."/>
            <person name="Mueller S."/>
            <person name="Dessi D."/>
            <person name="Fiori P.L."/>
            <person name="Ren Q."/>
            <person name="Paulsen I."/>
            <person name="Zhang H."/>
            <person name="Bastida-Corcuera F.D."/>
            <person name="Simoes-Barbosa A."/>
            <person name="Brown M.T."/>
            <person name="Hayes R.D."/>
            <person name="Mukherjee M."/>
            <person name="Okumura C.Y."/>
            <person name="Schneider R."/>
            <person name="Smith A.J."/>
            <person name="Vanacova S."/>
            <person name="Villalvazo M."/>
            <person name="Haas B.J."/>
            <person name="Pertea M."/>
            <person name="Feldblyum T.V."/>
            <person name="Utterback T.R."/>
            <person name="Shu C.L."/>
            <person name="Osoegawa K."/>
            <person name="de Jong P.J."/>
            <person name="Hrdy I."/>
            <person name="Horvathova L."/>
            <person name="Zubacova Z."/>
            <person name="Dolezal P."/>
            <person name="Malik S.B."/>
            <person name="Logsdon J.M. Jr."/>
            <person name="Henze K."/>
            <person name="Gupta A."/>
            <person name="Wang C.C."/>
            <person name="Dunne R.L."/>
            <person name="Upcroft J.A."/>
            <person name="Upcroft P."/>
            <person name="White O."/>
            <person name="Salzberg S.L."/>
            <person name="Tang P."/>
            <person name="Chiu C.-H."/>
            <person name="Lee Y.-S."/>
            <person name="Embley T.M."/>
            <person name="Coombs G.H."/>
            <person name="Mottram J.C."/>
            <person name="Tachezy J."/>
            <person name="Fraser-Liggett C.M."/>
            <person name="Johnson P.J."/>
        </authorList>
    </citation>
    <scope>NUCLEOTIDE SEQUENCE [LARGE SCALE GENOMIC DNA]</scope>
    <source>
        <strain evidence="11">G3</strain>
    </source>
</reference>
<feature type="chain" id="PRO_5005121056" evidence="9">
    <location>
        <begin position="18"/>
        <end position="465"/>
    </location>
</feature>
<keyword evidence="4 9" id="KW-0256">Endoplasmic reticulum</keyword>
<feature type="region of interest" description="Disordered" evidence="10">
    <location>
        <begin position="212"/>
        <end position="250"/>
    </location>
</feature>
<accession>A2DDS0</accession>
<dbReference type="Gene3D" id="2.60.120.200">
    <property type="match status" value="1"/>
</dbReference>
<keyword evidence="6" id="KW-0472">Membrane</keyword>
<dbReference type="SMR" id="A2DDS0"/>
<keyword evidence="7 9" id="KW-0143">Chaperone</keyword>
<comment type="similarity">
    <text evidence="2 9">Belongs to the calreticulin family.</text>
</comment>
<dbReference type="PANTHER" id="PTHR11073">
    <property type="entry name" value="CALRETICULIN AND CALNEXIN"/>
    <property type="match status" value="1"/>
</dbReference>
<dbReference type="KEGG" id="tva:5466994"/>
<dbReference type="InterPro" id="IPR009033">
    <property type="entry name" value="Calreticulin/calnexin_P_dom_sf"/>
</dbReference>
<dbReference type="GO" id="GO:0006457">
    <property type="term" value="P:protein folding"/>
    <property type="evidence" value="ECO:0000318"/>
    <property type="project" value="GO_Central"/>
</dbReference>
<sequence length="465" mass="54056">MILVLLTLATSYEVTVFKPEGDYIFFESFQEYDWHLRWIPSKVSKYKGFWSQQDSPYPFGYKGEKMLYTQSSNEYYAISHKFDKPIRITNKDLIIQYELRFSNAIICSSPLIKLFSANNFDPENLSSSTEYAISFGHSSCDEKTNMTFTLNLHDPFNISKINEYKLTKIFVPPRDGLNHLLTLILHGNESYSIYADAEHFCTEPLVGPTISPLISPPRHINDPTEIKPDTWDDRKMIPDPKDKKPSDWDESQPEFIYDSAYPPAPWYSDESYYIPDPNATKPTDWDDELFGEWEPPTIKNPKCWGQIVGCEEFVPLIKKNPLYKGKYKPRMIPNPNYMGDYIPRKIQNPEWHGDIEPYALLPPITGIGFEFHPDDSSIGFSNIYIGDDIEAMRDWNNKHFFNKQYTQDLKSAMDSKKSRPADLKNEEIGLFTAIIHFIKEYVNIKFLSQFCVGAICVFIATKFYM</sequence>
<dbReference type="RefSeq" id="XP_001582432.1">
    <property type="nucleotide sequence ID" value="XM_001582382.1"/>
</dbReference>
<evidence type="ECO:0000256" key="2">
    <source>
        <dbReference type="ARBA" id="ARBA00010983"/>
    </source>
</evidence>
<feature type="disulfide bond" evidence="8">
    <location>
        <begin position="107"/>
        <end position="140"/>
    </location>
</feature>
<dbReference type="STRING" id="5722.A2DDS0"/>
<evidence type="ECO:0000256" key="1">
    <source>
        <dbReference type="ARBA" id="ARBA00004389"/>
    </source>
</evidence>
<dbReference type="VEuPathDB" id="TrichDB:TVAGG3_0999310"/>
<protein>
    <submittedName>
        <fullName evidence="11">Calreticulin family protein</fullName>
    </submittedName>
</protein>
<feature type="compositionally biased region" description="Basic and acidic residues" evidence="10">
    <location>
        <begin position="219"/>
        <end position="247"/>
    </location>
</feature>
<evidence type="ECO:0000256" key="3">
    <source>
        <dbReference type="ARBA" id="ARBA00022692"/>
    </source>
</evidence>
<evidence type="ECO:0000256" key="8">
    <source>
        <dbReference type="PIRSR" id="PIRSR601580-3"/>
    </source>
</evidence>
<evidence type="ECO:0000256" key="7">
    <source>
        <dbReference type="ARBA" id="ARBA00023186"/>
    </source>
</evidence>